<dbReference type="CDD" id="cd00609">
    <property type="entry name" value="AAT_like"/>
    <property type="match status" value="1"/>
</dbReference>
<gene>
    <name evidence="7" type="ORF">SAMN05421548_112106</name>
</gene>
<keyword evidence="4 7" id="KW-0238">DNA-binding</keyword>
<dbReference type="PANTHER" id="PTHR46577">
    <property type="entry name" value="HTH-TYPE TRANSCRIPTIONAL REGULATORY PROTEIN GABR"/>
    <property type="match status" value="1"/>
</dbReference>
<dbReference type="InterPro" id="IPR036390">
    <property type="entry name" value="WH_DNA-bd_sf"/>
</dbReference>
<dbReference type="CDD" id="cd07377">
    <property type="entry name" value="WHTH_GntR"/>
    <property type="match status" value="1"/>
</dbReference>
<accession>A0A1G6QVB5</accession>
<evidence type="ECO:0000256" key="1">
    <source>
        <dbReference type="ARBA" id="ARBA00005384"/>
    </source>
</evidence>
<keyword evidence="2" id="KW-0663">Pyridoxal phosphate</keyword>
<feature type="domain" description="HTH gntR-type" evidence="6">
    <location>
        <begin position="10"/>
        <end position="78"/>
    </location>
</feature>
<name>A0A1G6QVB5_9BURK</name>
<evidence type="ECO:0000256" key="4">
    <source>
        <dbReference type="ARBA" id="ARBA00023125"/>
    </source>
</evidence>
<dbReference type="STRING" id="416944.SAMN05421548_112106"/>
<reference evidence="8" key="1">
    <citation type="submission" date="2016-09" db="EMBL/GenBank/DDBJ databases">
        <authorList>
            <person name="Varghese N."/>
            <person name="Submissions S."/>
        </authorList>
    </citation>
    <scope>NUCLEOTIDE SEQUENCE [LARGE SCALE GENOMIC DNA]</scope>
    <source>
        <strain evidence="8">TNe-862</strain>
    </source>
</reference>
<organism evidence="7 8">
    <name type="scientific">Paraburkholderia lycopersici</name>
    <dbReference type="NCBI Taxonomy" id="416944"/>
    <lineage>
        <taxon>Bacteria</taxon>
        <taxon>Pseudomonadati</taxon>
        <taxon>Pseudomonadota</taxon>
        <taxon>Betaproteobacteria</taxon>
        <taxon>Burkholderiales</taxon>
        <taxon>Burkholderiaceae</taxon>
        <taxon>Paraburkholderia</taxon>
    </lineage>
</organism>
<dbReference type="Gene3D" id="1.10.10.10">
    <property type="entry name" value="Winged helix-like DNA-binding domain superfamily/Winged helix DNA-binding domain"/>
    <property type="match status" value="1"/>
</dbReference>
<comment type="similarity">
    <text evidence="1">In the C-terminal section; belongs to the class-I pyridoxal-phosphate-dependent aminotransferase family.</text>
</comment>
<dbReference type="InterPro" id="IPR015424">
    <property type="entry name" value="PyrdxlP-dep_Trfase"/>
</dbReference>
<evidence type="ECO:0000259" key="6">
    <source>
        <dbReference type="PROSITE" id="PS50949"/>
    </source>
</evidence>
<evidence type="ECO:0000256" key="3">
    <source>
        <dbReference type="ARBA" id="ARBA00023015"/>
    </source>
</evidence>
<evidence type="ECO:0000313" key="7">
    <source>
        <dbReference type="EMBL" id="SDC95656.1"/>
    </source>
</evidence>
<dbReference type="RefSeq" id="WP_245746875.1">
    <property type="nucleotide sequence ID" value="NZ_FMYQ01000012.1"/>
</dbReference>
<dbReference type="Pfam" id="PF00392">
    <property type="entry name" value="GntR"/>
    <property type="match status" value="1"/>
</dbReference>
<dbReference type="InterPro" id="IPR015421">
    <property type="entry name" value="PyrdxlP-dep_Trfase_major"/>
</dbReference>
<evidence type="ECO:0000256" key="5">
    <source>
        <dbReference type="ARBA" id="ARBA00023163"/>
    </source>
</evidence>
<dbReference type="GO" id="GO:0003677">
    <property type="term" value="F:DNA binding"/>
    <property type="evidence" value="ECO:0007669"/>
    <property type="project" value="UniProtKB-KW"/>
</dbReference>
<dbReference type="Pfam" id="PF00155">
    <property type="entry name" value="Aminotran_1_2"/>
    <property type="match status" value="1"/>
</dbReference>
<dbReference type="Gene3D" id="3.40.640.10">
    <property type="entry name" value="Type I PLP-dependent aspartate aminotransferase-like (Major domain)"/>
    <property type="match status" value="1"/>
</dbReference>
<evidence type="ECO:0000313" key="8">
    <source>
        <dbReference type="Proteomes" id="UP000198908"/>
    </source>
</evidence>
<dbReference type="GO" id="GO:0030170">
    <property type="term" value="F:pyridoxal phosphate binding"/>
    <property type="evidence" value="ECO:0007669"/>
    <property type="project" value="InterPro"/>
</dbReference>
<keyword evidence="3" id="KW-0805">Transcription regulation</keyword>
<evidence type="ECO:0000256" key="2">
    <source>
        <dbReference type="ARBA" id="ARBA00022898"/>
    </source>
</evidence>
<keyword evidence="7" id="KW-0032">Aminotransferase</keyword>
<dbReference type="SUPFAM" id="SSF53383">
    <property type="entry name" value="PLP-dependent transferases"/>
    <property type="match status" value="1"/>
</dbReference>
<dbReference type="InterPro" id="IPR036388">
    <property type="entry name" value="WH-like_DNA-bd_sf"/>
</dbReference>
<dbReference type="GO" id="GO:0003700">
    <property type="term" value="F:DNA-binding transcription factor activity"/>
    <property type="evidence" value="ECO:0007669"/>
    <property type="project" value="InterPro"/>
</dbReference>
<dbReference type="SMART" id="SM00345">
    <property type="entry name" value="HTH_GNTR"/>
    <property type="match status" value="1"/>
</dbReference>
<dbReference type="InterPro" id="IPR004839">
    <property type="entry name" value="Aminotransferase_I/II_large"/>
</dbReference>
<dbReference type="EMBL" id="FMYQ01000012">
    <property type="protein sequence ID" value="SDC95656.1"/>
    <property type="molecule type" value="Genomic_DNA"/>
</dbReference>
<protein>
    <submittedName>
        <fullName evidence="7">DNA-binding transcriptional regulator, MocR family, contains an aminotransferase domain</fullName>
    </submittedName>
</protein>
<dbReference type="InterPro" id="IPR051446">
    <property type="entry name" value="HTH_trans_reg/aminotransferase"/>
</dbReference>
<keyword evidence="8" id="KW-1185">Reference proteome</keyword>
<dbReference type="SUPFAM" id="SSF46785">
    <property type="entry name" value="Winged helix' DNA-binding domain"/>
    <property type="match status" value="1"/>
</dbReference>
<dbReference type="GO" id="GO:0008483">
    <property type="term" value="F:transaminase activity"/>
    <property type="evidence" value="ECO:0007669"/>
    <property type="project" value="UniProtKB-KW"/>
</dbReference>
<proteinExistence type="inferred from homology"/>
<dbReference type="AlphaFoldDB" id="A0A1G6QVB5"/>
<dbReference type="InterPro" id="IPR000524">
    <property type="entry name" value="Tscrpt_reg_HTH_GntR"/>
</dbReference>
<dbReference type="Proteomes" id="UP000198908">
    <property type="component" value="Unassembled WGS sequence"/>
</dbReference>
<sequence>MYSTMPDTSRSLVQRIVDHFRTLIEDGKLHSGMKIPSIRSFAESHGVSVSTVVDAYDRLVADGLLVPRQNAGFFVRSFQHGVRRDHDARGGDEAAGFDSLWMLNRIWQNHNVEINPGCGWIPPRWLDEEGLRRAMRNMSVHTNGTMAGYGTPKGYLPLRWKISDWLNQQEVFCPPEQLLMTTGAAHALGLLIQLLVKPGDTVFVDTPGYSLLFLHLKRVGVNIVGVPWTPLGPDIAVLEQLLREHPPRAWFTNPRLHNPTGASCSTATAHRMLQLAARHDFLIVEDDVCADLDSAARRPLASMDQLERVVYVGSFSKAASPAVRVGYIAAHPDLIEDLTQFKMITGLTSSEIGERFVYQLLTDGRYRKHLKGLRDNLSRAQDETRRKLVEAGMVLFNDARDGLFVWARHPSHDDSRALSNRALDKEIYLAPGHLFAHDEAATPWLRFNVGYCGHDALFEFLALA</sequence>
<keyword evidence="7" id="KW-0808">Transferase</keyword>
<dbReference type="PROSITE" id="PS50949">
    <property type="entry name" value="HTH_GNTR"/>
    <property type="match status" value="1"/>
</dbReference>
<dbReference type="PANTHER" id="PTHR46577:SF2">
    <property type="entry name" value="TRANSCRIPTIONAL REGULATORY PROTEIN"/>
    <property type="match status" value="1"/>
</dbReference>
<keyword evidence="5" id="KW-0804">Transcription</keyword>